<keyword evidence="5" id="KW-0285">Flavoprotein</keyword>
<dbReference type="PROSITE" id="PS00198">
    <property type="entry name" value="4FE4S_FER_1"/>
    <property type="match status" value="3"/>
</dbReference>
<evidence type="ECO:0000256" key="3">
    <source>
        <dbReference type="ARBA" id="ARBA00022485"/>
    </source>
</evidence>
<dbReference type="PROSITE" id="PS51379">
    <property type="entry name" value="4FE4S_FER_2"/>
    <property type="match status" value="4"/>
</dbReference>
<dbReference type="InterPro" id="IPR017900">
    <property type="entry name" value="4Fe4S_Fe_S_CS"/>
</dbReference>
<dbReference type="Pfam" id="PF12838">
    <property type="entry name" value="Fer4_7"/>
    <property type="match status" value="1"/>
</dbReference>
<dbReference type="GO" id="GO:0046872">
    <property type="term" value="F:metal ion binding"/>
    <property type="evidence" value="ECO:0007669"/>
    <property type="project" value="UniProtKB-KW"/>
</dbReference>
<comment type="caution">
    <text evidence="10">The sequence shown here is derived from an EMBL/GenBank/DDBJ whole genome shotgun (WGS) entry which is preliminary data.</text>
</comment>
<dbReference type="InterPro" id="IPR023753">
    <property type="entry name" value="FAD/NAD-binding_dom"/>
</dbReference>
<dbReference type="GO" id="GO:0016491">
    <property type="term" value="F:oxidoreductase activity"/>
    <property type="evidence" value="ECO:0007669"/>
    <property type="project" value="UniProtKB-KW"/>
</dbReference>
<protein>
    <submittedName>
        <fullName evidence="10">CoB--CoM heterodisulfide reductase iron-sulfur subunit A family protein</fullName>
    </submittedName>
</protein>
<feature type="domain" description="4Fe-4S ferredoxin-type" evidence="9">
    <location>
        <begin position="977"/>
        <end position="1006"/>
    </location>
</feature>
<keyword evidence="5" id="KW-0274">FAD</keyword>
<evidence type="ECO:0000259" key="9">
    <source>
        <dbReference type="PROSITE" id="PS51379"/>
    </source>
</evidence>
<evidence type="ECO:0000313" key="10">
    <source>
        <dbReference type="EMBL" id="RJP68070.1"/>
    </source>
</evidence>
<keyword evidence="7" id="KW-0408">Iron</keyword>
<name>A0A419EUS9_9BACT</name>
<feature type="domain" description="4Fe-4S ferredoxin-type" evidence="9">
    <location>
        <begin position="946"/>
        <end position="975"/>
    </location>
</feature>
<dbReference type="PRINTS" id="PR00469">
    <property type="entry name" value="PNDRDTASEII"/>
</dbReference>
<evidence type="ECO:0000256" key="1">
    <source>
        <dbReference type="ARBA" id="ARBA00001974"/>
    </source>
</evidence>
<dbReference type="SUPFAM" id="SSF51971">
    <property type="entry name" value="Nucleotide-binding domain"/>
    <property type="match status" value="1"/>
</dbReference>
<dbReference type="PANTHER" id="PTHR43498:SF1">
    <property type="entry name" value="COB--COM HETERODISULFIDE REDUCTASE IRON-SULFUR SUBUNIT A"/>
    <property type="match status" value="1"/>
</dbReference>
<keyword evidence="6" id="KW-0560">Oxidoreductase</keyword>
<dbReference type="GO" id="GO:0051539">
    <property type="term" value="F:4 iron, 4 sulfur cluster binding"/>
    <property type="evidence" value="ECO:0007669"/>
    <property type="project" value="UniProtKB-KW"/>
</dbReference>
<evidence type="ECO:0000313" key="11">
    <source>
        <dbReference type="Proteomes" id="UP000285961"/>
    </source>
</evidence>
<organism evidence="10 11">
    <name type="scientific">Candidatus Abyssobacteria bacterium SURF_17</name>
    <dbReference type="NCBI Taxonomy" id="2093361"/>
    <lineage>
        <taxon>Bacteria</taxon>
        <taxon>Pseudomonadati</taxon>
        <taxon>Candidatus Hydrogenedentota</taxon>
        <taxon>Candidatus Abyssobacteria</taxon>
    </lineage>
</organism>
<evidence type="ECO:0000256" key="4">
    <source>
        <dbReference type="ARBA" id="ARBA00022723"/>
    </source>
</evidence>
<comment type="similarity">
    <text evidence="2">Belongs to the HdrA family.</text>
</comment>
<dbReference type="SUPFAM" id="SSF51905">
    <property type="entry name" value="FAD/NAD(P)-binding domain"/>
    <property type="match status" value="1"/>
</dbReference>
<evidence type="ECO:0000256" key="2">
    <source>
        <dbReference type="ARBA" id="ARBA00006561"/>
    </source>
</evidence>
<dbReference type="Proteomes" id="UP000285961">
    <property type="component" value="Unassembled WGS sequence"/>
</dbReference>
<keyword evidence="4" id="KW-0479">Metal-binding</keyword>
<reference evidence="10 11" key="1">
    <citation type="journal article" date="2017" name="ISME J.">
        <title>Energy and carbon metabolisms in a deep terrestrial subsurface fluid microbial community.</title>
        <authorList>
            <person name="Momper L."/>
            <person name="Jungbluth S.P."/>
            <person name="Lee M.D."/>
            <person name="Amend J.P."/>
        </authorList>
    </citation>
    <scope>NUCLEOTIDE SEQUENCE [LARGE SCALE GENOMIC DNA]</scope>
    <source>
        <strain evidence="10">SURF_17</strain>
    </source>
</reference>
<keyword evidence="8" id="KW-0411">Iron-sulfur</keyword>
<proteinExistence type="inferred from homology"/>
<dbReference type="InterPro" id="IPR017896">
    <property type="entry name" value="4Fe4S_Fe-S-bd"/>
</dbReference>
<dbReference type="Gene3D" id="3.40.50.720">
    <property type="entry name" value="NAD(P)-binding Rossmann-like Domain"/>
    <property type="match status" value="1"/>
</dbReference>
<evidence type="ECO:0000256" key="5">
    <source>
        <dbReference type="ARBA" id="ARBA00022827"/>
    </source>
</evidence>
<dbReference type="InterPro" id="IPR036188">
    <property type="entry name" value="FAD/NAD-bd_sf"/>
</dbReference>
<dbReference type="SUPFAM" id="SSF54862">
    <property type="entry name" value="4Fe-4S ferredoxins"/>
    <property type="match status" value="1"/>
</dbReference>
<feature type="domain" description="4Fe-4S ferredoxin-type" evidence="9">
    <location>
        <begin position="161"/>
        <end position="195"/>
    </location>
</feature>
<accession>A0A419EUS9</accession>
<evidence type="ECO:0000256" key="6">
    <source>
        <dbReference type="ARBA" id="ARBA00023002"/>
    </source>
</evidence>
<sequence>MIMSSKAASGNGDAKSAGKVGAIMVIGGGIGGMQASLDLANAGFKVYLVDKSSSIGGRMAQLDKTFPTNDCSMCTISPKLIEVDKHLNIDLVTYAEVEAIEGDVGNFTVRVRCKAKSVDYSRCTGCGLCQEKCPTKVDSEFEAAIGKRKAIYVPYPQAVPNKPVIDREHCLKFTKGKCGVCAKKCPTGAINYDDTDKVVEFNVGAIILAPGYDTVDARLKPEYGFGRYKNVITSLQYERLLSASGPTQGHIKRPSDGAVPHRIAWIQCVGSRDALCGNEYCSSVCCMYATKEAIMTAEHEKEAKCTIFFNDIRAFGKGFERYYIGAEKESGVRYIRGIVSTVREMQKTKNLLLKYVSDDGEIKEEEFDMVVLSVGLTPSKGTKELAKVAAIELDSHGYAATSTFQPNESSRPGVFVCGAFLAPMDIPETVMTASSAAAASAELVSSERGALAAHKEYPAEREIAEEEPRVGVFVCRCGTNIGRIVDVPKVVEYAKMLPHVKFATESLFTCSTDSTRGIADAIKEHNLNRVVVAACTPATHEPLFQETLREAGLNKFLFEMANIRNQCSWVHEDAALATAKSIDLVRMAVYRALQLEPIRQLESPVTQKALVIGGGLSGMTAALSLARQGFESYLVEKGDKLGGYLNRLHYTLEGDDVPKQVRELVDEVKKEQLIKVFANAEVTEFGGHIGNFHAAIKSNGKTEKIDIGAVIVATGAQEYQPTEYLYSKSPNVLTQLELEERIAKDPATLKNAKTIVMIQCVGSRDEEHVYCSRVCCGQAVKNALKLKELNPAMKIYVLHRDIRTYAAKELAYKKAREKGVLFLRYDTEHKPEVVQTNGKLSVRAQDVSIGAMLDIKPDMVVLSTGIVPHATNPELSSLLKVSLDRDGFYLEAHLKLRPLDFSSDGIFLCGLAHSPKYIEESIAQARGAASRAADVLSKQSLTVGGIVSVVEAEKCVACLTCVRVCPYGVPEFKEEEGVAYIEPAACHGCGICAAVCPNKAIQVRHYKDKQIIAKCEALYETAKT</sequence>
<dbReference type="Pfam" id="PF07992">
    <property type="entry name" value="Pyr_redox_2"/>
    <property type="match status" value="2"/>
</dbReference>
<dbReference type="Pfam" id="PF00037">
    <property type="entry name" value="Fer4"/>
    <property type="match status" value="1"/>
</dbReference>
<dbReference type="InterPro" id="IPR039650">
    <property type="entry name" value="HdrA-like"/>
</dbReference>
<comment type="cofactor">
    <cofactor evidence="1">
        <name>FAD</name>
        <dbReference type="ChEBI" id="CHEBI:57692"/>
    </cofactor>
</comment>
<evidence type="ECO:0000256" key="7">
    <source>
        <dbReference type="ARBA" id="ARBA00023004"/>
    </source>
</evidence>
<dbReference type="EMBL" id="QZKI01000095">
    <property type="protein sequence ID" value="RJP68070.1"/>
    <property type="molecule type" value="Genomic_DNA"/>
</dbReference>
<dbReference type="AlphaFoldDB" id="A0A419EUS9"/>
<dbReference type="PANTHER" id="PTHR43498">
    <property type="entry name" value="FERREDOXIN:COB-COM HETERODISULFIDE REDUCTASE SUBUNIT A"/>
    <property type="match status" value="1"/>
</dbReference>
<evidence type="ECO:0000256" key="8">
    <source>
        <dbReference type="ARBA" id="ARBA00023014"/>
    </source>
</evidence>
<keyword evidence="3" id="KW-0004">4Fe-4S</keyword>
<dbReference type="Gene3D" id="3.30.70.20">
    <property type="match status" value="3"/>
</dbReference>
<gene>
    <name evidence="10" type="ORF">C4532_13620</name>
</gene>
<dbReference type="Gene3D" id="3.50.50.60">
    <property type="entry name" value="FAD/NAD(P)-binding domain"/>
    <property type="match status" value="2"/>
</dbReference>
<feature type="domain" description="4Fe-4S ferredoxin-type" evidence="9">
    <location>
        <begin position="114"/>
        <end position="143"/>
    </location>
</feature>